<evidence type="ECO:0000256" key="1">
    <source>
        <dbReference type="ARBA" id="ARBA00004141"/>
    </source>
</evidence>
<keyword evidence="3" id="KW-0133">Cell shape</keyword>
<feature type="transmembrane region" description="Helical" evidence="6">
    <location>
        <begin position="323"/>
        <end position="351"/>
    </location>
</feature>
<feature type="transmembrane region" description="Helical" evidence="6">
    <location>
        <begin position="250"/>
        <end position="267"/>
    </location>
</feature>
<keyword evidence="2 6" id="KW-0812">Transmembrane</keyword>
<dbReference type="GO" id="GO:0015648">
    <property type="term" value="F:lipid-linked peptidoglycan transporter activity"/>
    <property type="evidence" value="ECO:0007669"/>
    <property type="project" value="TreeGrafter"/>
</dbReference>
<dbReference type="InterPro" id="IPR047928">
    <property type="entry name" value="Perm_prefix_1"/>
</dbReference>
<comment type="subcellular location">
    <subcellularLocation>
        <location evidence="1">Membrane</location>
        <topology evidence="1">Multi-pass membrane protein</topology>
    </subcellularLocation>
</comment>
<feature type="transmembrane region" description="Helical" evidence="6">
    <location>
        <begin position="363"/>
        <end position="391"/>
    </location>
</feature>
<keyword evidence="4 6" id="KW-1133">Transmembrane helix</keyword>
<feature type="transmembrane region" description="Helical" evidence="6">
    <location>
        <begin position="110"/>
        <end position="130"/>
    </location>
</feature>
<gene>
    <name evidence="7" type="ORF">EDM58_06565</name>
</gene>
<dbReference type="Proteomes" id="UP000281915">
    <property type="component" value="Unassembled WGS sequence"/>
</dbReference>
<dbReference type="PANTHER" id="PTHR30474:SF1">
    <property type="entry name" value="PEPTIDOGLYCAN GLYCOSYLTRANSFERASE MRDB"/>
    <property type="match status" value="1"/>
</dbReference>
<feature type="transmembrane region" description="Helical" evidence="6">
    <location>
        <begin position="167"/>
        <end position="190"/>
    </location>
</feature>
<evidence type="ECO:0000256" key="6">
    <source>
        <dbReference type="SAM" id="Phobius"/>
    </source>
</evidence>
<sequence>MSQQQRLEEYIKQVCRQIRNKEMHASISQELRGHLEDKIEDYQANGLTMESAIDKAIADMGDPIQVGKHLHQAHKPRMEWSVIALVAMLIGFGLLVMYSLSQSQTDAGHLFTNKVVGIVLGLALFIALLFFDYRKLQPYSLYLYLGIVLCMLLTNLFGTTVNGRSMYLNIGLLLNVYGICSVLLILSMAGMFAKWNWEKLTTLFRAALTLLVPFAILFVSHHSFEAILLLAGFLVLVSVSPAPRRTVWKLFGALLFIISGLVFLTIQRHQFHRLLSFLDPLADPNGAGFTLLQSLKTLQEAELWGHGIGASLSDLPGTEAEFVFAYIVHSFGLVTGAAILLLGIVLLIRLLRAVRLVRDRYGVMLMSGLMTLFFIPYFWSILMTAGFLPIMSVNLPFISYGNTSFIMQMLLIGLVLNVYRRKDIQPIEASKPPAQT</sequence>
<dbReference type="GO" id="GO:0051301">
    <property type="term" value="P:cell division"/>
    <property type="evidence" value="ECO:0007669"/>
    <property type="project" value="InterPro"/>
</dbReference>
<reference evidence="7 8" key="1">
    <citation type="submission" date="2018-10" db="EMBL/GenBank/DDBJ databases">
        <title>Phylogenomics of Brevibacillus.</title>
        <authorList>
            <person name="Dunlap C."/>
        </authorList>
    </citation>
    <scope>NUCLEOTIDE SEQUENCE [LARGE SCALE GENOMIC DNA]</scope>
    <source>
        <strain evidence="7 8">JCM 15085</strain>
    </source>
</reference>
<evidence type="ECO:0000256" key="4">
    <source>
        <dbReference type="ARBA" id="ARBA00022989"/>
    </source>
</evidence>
<name>A0A3M8D3S8_9BACL</name>
<evidence type="ECO:0000313" key="7">
    <source>
        <dbReference type="EMBL" id="RNB82251.1"/>
    </source>
</evidence>
<dbReference type="GO" id="GO:0008360">
    <property type="term" value="P:regulation of cell shape"/>
    <property type="evidence" value="ECO:0007669"/>
    <property type="project" value="UniProtKB-KW"/>
</dbReference>
<dbReference type="GO" id="GO:0032153">
    <property type="term" value="C:cell division site"/>
    <property type="evidence" value="ECO:0007669"/>
    <property type="project" value="TreeGrafter"/>
</dbReference>
<evidence type="ECO:0000256" key="2">
    <source>
        <dbReference type="ARBA" id="ARBA00022692"/>
    </source>
</evidence>
<dbReference type="PANTHER" id="PTHR30474">
    <property type="entry name" value="CELL CYCLE PROTEIN"/>
    <property type="match status" value="1"/>
</dbReference>
<feature type="transmembrane region" description="Helical" evidence="6">
    <location>
        <begin position="142"/>
        <end position="161"/>
    </location>
</feature>
<dbReference type="InterPro" id="IPR001182">
    <property type="entry name" value="FtsW/RodA"/>
</dbReference>
<feature type="transmembrane region" description="Helical" evidence="6">
    <location>
        <begin position="80"/>
        <end position="98"/>
    </location>
</feature>
<evidence type="ECO:0000256" key="5">
    <source>
        <dbReference type="ARBA" id="ARBA00023136"/>
    </source>
</evidence>
<dbReference type="RefSeq" id="WP_122912629.1">
    <property type="nucleotide sequence ID" value="NZ_RHHT01000010.1"/>
</dbReference>
<evidence type="ECO:0000256" key="3">
    <source>
        <dbReference type="ARBA" id="ARBA00022960"/>
    </source>
</evidence>
<proteinExistence type="predicted"/>
<keyword evidence="5 6" id="KW-0472">Membrane</keyword>
<protein>
    <submittedName>
        <fullName evidence="7">FtsW/RodA/SpoVE family cell cycle protein</fullName>
    </submittedName>
</protein>
<feature type="transmembrane region" description="Helical" evidence="6">
    <location>
        <begin position="397"/>
        <end position="419"/>
    </location>
</feature>
<evidence type="ECO:0000313" key="8">
    <source>
        <dbReference type="Proteomes" id="UP000281915"/>
    </source>
</evidence>
<feature type="transmembrane region" description="Helical" evidence="6">
    <location>
        <begin position="226"/>
        <end position="243"/>
    </location>
</feature>
<comment type="caution">
    <text evidence="7">The sequence shown here is derived from an EMBL/GenBank/DDBJ whole genome shotgun (WGS) entry which is preliminary data.</text>
</comment>
<dbReference type="GO" id="GO:0005886">
    <property type="term" value="C:plasma membrane"/>
    <property type="evidence" value="ECO:0007669"/>
    <property type="project" value="TreeGrafter"/>
</dbReference>
<dbReference type="NCBIfam" id="NF038403">
    <property type="entry name" value="perm_prefix_1"/>
    <property type="match status" value="1"/>
</dbReference>
<dbReference type="EMBL" id="RHHT01000010">
    <property type="protein sequence ID" value="RNB82251.1"/>
    <property type="molecule type" value="Genomic_DNA"/>
</dbReference>
<accession>A0A3M8D3S8</accession>
<feature type="transmembrane region" description="Helical" evidence="6">
    <location>
        <begin position="202"/>
        <end position="220"/>
    </location>
</feature>
<organism evidence="7 8">
    <name type="scientific">Brevibacillus panacihumi</name>
    <dbReference type="NCBI Taxonomy" id="497735"/>
    <lineage>
        <taxon>Bacteria</taxon>
        <taxon>Bacillati</taxon>
        <taxon>Bacillota</taxon>
        <taxon>Bacilli</taxon>
        <taxon>Bacillales</taxon>
        <taxon>Paenibacillaceae</taxon>
        <taxon>Brevibacillus</taxon>
    </lineage>
</organism>
<dbReference type="AlphaFoldDB" id="A0A3M8D3S8"/>
<dbReference type="Pfam" id="PF01098">
    <property type="entry name" value="FTSW_RODA_SPOVE"/>
    <property type="match status" value="1"/>
</dbReference>